<dbReference type="Proteomes" id="UP000186559">
    <property type="component" value="Chromosome"/>
</dbReference>
<reference evidence="3 4" key="1">
    <citation type="submission" date="2016-03" db="EMBL/GenBank/DDBJ databases">
        <title>Deep-sea bacteria in the southern Pacific.</title>
        <authorList>
            <person name="Tang K."/>
        </authorList>
    </citation>
    <scope>NUCLEOTIDE SEQUENCE [LARGE SCALE GENOMIC DNA]</scope>
    <source>
        <strain evidence="3 4">JLT2016</strain>
    </source>
</reference>
<name>A0A1U7D2H9_9RHOB</name>
<feature type="domain" description="Flavin reductase like" evidence="2">
    <location>
        <begin position="23"/>
        <end position="168"/>
    </location>
</feature>
<sequence length="172" mass="18527">MIADTRSAPDTASETGQLFREAMAALAATTCVVSAAQGDERVGRTVTAALSLAVDPPSLLVSIDSSARLAALIRARRGFSFAMLQSDQGAVAEAFAGKGPRERRFEHGTWEPWQSGHPRLRGAMAAMDCILAGEVDMGDHVLFVGRPEHIDLAEGRSPLVWHDRRFHSVHPL</sequence>
<evidence type="ECO:0000313" key="3">
    <source>
        <dbReference type="EMBL" id="APX22367.1"/>
    </source>
</evidence>
<proteinExistence type="predicted"/>
<dbReference type="InterPro" id="IPR050268">
    <property type="entry name" value="NADH-dep_flavin_reductase"/>
</dbReference>
<dbReference type="EC" id="1.5.1.-" evidence="3"/>
<dbReference type="Pfam" id="PF01613">
    <property type="entry name" value="Flavin_Reduct"/>
    <property type="match status" value="1"/>
</dbReference>
<dbReference type="OrthoDB" id="7340984at2"/>
<keyword evidence="1 3" id="KW-0560">Oxidoreductase</keyword>
<evidence type="ECO:0000313" key="4">
    <source>
        <dbReference type="Proteomes" id="UP000186559"/>
    </source>
</evidence>
<dbReference type="AlphaFoldDB" id="A0A1U7D2H9"/>
<organism evidence="3 4">
    <name type="scientific">Salipiger profundus</name>
    <dbReference type="NCBI Taxonomy" id="1229727"/>
    <lineage>
        <taxon>Bacteria</taxon>
        <taxon>Pseudomonadati</taxon>
        <taxon>Pseudomonadota</taxon>
        <taxon>Alphaproteobacteria</taxon>
        <taxon>Rhodobacterales</taxon>
        <taxon>Roseobacteraceae</taxon>
        <taxon>Salipiger</taxon>
    </lineage>
</organism>
<dbReference type="PANTHER" id="PTHR30466:SF1">
    <property type="entry name" value="FMN REDUCTASE (NADH) RUTF"/>
    <property type="match status" value="1"/>
</dbReference>
<dbReference type="KEGG" id="tpro:Ga0080559_TMP1571"/>
<dbReference type="SMART" id="SM00903">
    <property type="entry name" value="Flavin_Reduct"/>
    <property type="match status" value="1"/>
</dbReference>
<dbReference type="PANTHER" id="PTHR30466">
    <property type="entry name" value="FLAVIN REDUCTASE"/>
    <property type="match status" value="1"/>
</dbReference>
<keyword evidence="4" id="KW-1185">Reference proteome</keyword>
<dbReference type="InterPro" id="IPR002563">
    <property type="entry name" value="Flavin_Rdtase-like_dom"/>
</dbReference>
<protein>
    <submittedName>
        <fullName evidence="3">Flavin reductase</fullName>
        <ecNumber evidence="3">1.5.1.-</ecNumber>
    </submittedName>
</protein>
<evidence type="ECO:0000256" key="1">
    <source>
        <dbReference type="ARBA" id="ARBA00023002"/>
    </source>
</evidence>
<dbReference type="GO" id="GO:0010181">
    <property type="term" value="F:FMN binding"/>
    <property type="evidence" value="ECO:0007669"/>
    <property type="project" value="InterPro"/>
</dbReference>
<accession>A0A1U7D2H9</accession>
<dbReference type="EMBL" id="CP014796">
    <property type="protein sequence ID" value="APX22367.1"/>
    <property type="molecule type" value="Genomic_DNA"/>
</dbReference>
<gene>
    <name evidence="3" type="ORF">Ga0080559_TMP1571</name>
</gene>
<dbReference type="GO" id="GO:0042602">
    <property type="term" value="F:riboflavin reductase (NADPH) activity"/>
    <property type="evidence" value="ECO:0007669"/>
    <property type="project" value="TreeGrafter"/>
</dbReference>
<dbReference type="SUPFAM" id="SSF50475">
    <property type="entry name" value="FMN-binding split barrel"/>
    <property type="match status" value="1"/>
</dbReference>
<dbReference type="STRING" id="1229727.Ga0080559_TMP1571"/>
<dbReference type="RefSeq" id="WP_076622753.1">
    <property type="nucleotide sequence ID" value="NZ_BMEW01000011.1"/>
</dbReference>
<evidence type="ECO:0000259" key="2">
    <source>
        <dbReference type="SMART" id="SM00903"/>
    </source>
</evidence>
<dbReference type="Gene3D" id="2.30.110.10">
    <property type="entry name" value="Electron Transport, Fmn-binding Protein, Chain A"/>
    <property type="match status" value="1"/>
</dbReference>
<dbReference type="InterPro" id="IPR012349">
    <property type="entry name" value="Split_barrel_FMN-bd"/>
</dbReference>